<proteinExistence type="inferred from homology"/>
<dbReference type="OMA" id="TPTAYVW"/>
<dbReference type="STRING" id="796925.A0A137NZP2"/>
<evidence type="ECO:0000256" key="5">
    <source>
        <dbReference type="ARBA" id="ARBA00022989"/>
    </source>
</evidence>
<keyword evidence="10" id="KW-1185">Reference proteome</keyword>
<feature type="transmembrane region" description="Helical" evidence="8">
    <location>
        <begin position="69"/>
        <end position="91"/>
    </location>
</feature>
<dbReference type="InterPro" id="IPR045035">
    <property type="entry name" value="YSL-like"/>
</dbReference>
<accession>A0A137NZP2</accession>
<feature type="transmembrane region" description="Helical" evidence="8">
    <location>
        <begin position="336"/>
        <end position="361"/>
    </location>
</feature>
<comment type="similarity">
    <text evidence="2">Belongs to the oligopeptide OPT transporter family.</text>
</comment>
<organism evidence="9 10">
    <name type="scientific">Conidiobolus coronatus (strain ATCC 28846 / CBS 209.66 / NRRL 28638)</name>
    <name type="common">Delacroixia coronata</name>
    <dbReference type="NCBI Taxonomy" id="796925"/>
    <lineage>
        <taxon>Eukaryota</taxon>
        <taxon>Fungi</taxon>
        <taxon>Fungi incertae sedis</taxon>
        <taxon>Zoopagomycota</taxon>
        <taxon>Entomophthoromycotina</taxon>
        <taxon>Entomophthoromycetes</taxon>
        <taxon>Entomophthorales</taxon>
        <taxon>Ancylistaceae</taxon>
        <taxon>Conidiobolus</taxon>
    </lineage>
</organism>
<dbReference type="EMBL" id="KQ964585">
    <property type="protein sequence ID" value="KXN68275.1"/>
    <property type="molecule type" value="Genomic_DNA"/>
</dbReference>
<dbReference type="NCBIfam" id="TIGR00728">
    <property type="entry name" value="OPT_sfam"/>
    <property type="match status" value="1"/>
</dbReference>
<dbReference type="GO" id="GO:0035673">
    <property type="term" value="F:oligopeptide transmembrane transporter activity"/>
    <property type="evidence" value="ECO:0007669"/>
    <property type="project" value="InterPro"/>
</dbReference>
<keyword evidence="4 8" id="KW-0812">Transmembrane</keyword>
<feature type="compositionally biased region" description="Basic and acidic residues" evidence="7">
    <location>
        <begin position="261"/>
        <end position="275"/>
    </location>
</feature>
<dbReference type="OrthoDB" id="627262at2759"/>
<feature type="transmembrane region" description="Helical" evidence="8">
    <location>
        <begin position="611"/>
        <end position="628"/>
    </location>
</feature>
<feature type="region of interest" description="Disordered" evidence="7">
    <location>
        <begin position="24"/>
        <end position="52"/>
    </location>
</feature>
<evidence type="ECO:0000313" key="10">
    <source>
        <dbReference type="Proteomes" id="UP000070444"/>
    </source>
</evidence>
<evidence type="ECO:0000256" key="8">
    <source>
        <dbReference type="SAM" id="Phobius"/>
    </source>
</evidence>
<comment type="subcellular location">
    <subcellularLocation>
        <location evidence="1">Membrane</location>
        <topology evidence="1">Multi-pass membrane protein</topology>
    </subcellularLocation>
</comment>
<dbReference type="GO" id="GO:0000329">
    <property type="term" value="C:fungal-type vacuole membrane"/>
    <property type="evidence" value="ECO:0007669"/>
    <property type="project" value="TreeGrafter"/>
</dbReference>
<keyword evidence="3" id="KW-0813">Transport</keyword>
<feature type="transmembrane region" description="Helical" evidence="8">
    <location>
        <begin position="443"/>
        <end position="463"/>
    </location>
</feature>
<evidence type="ECO:0000256" key="2">
    <source>
        <dbReference type="ARBA" id="ARBA00008807"/>
    </source>
</evidence>
<dbReference type="Proteomes" id="UP000070444">
    <property type="component" value="Unassembled WGS sequence"/>
</dbReference>
<feature type="transmembrane region" description="Helical" evidence="8">
    <location>
        <begin position="726"/>
        <end position="751"/>
    </location>
</feature>
<feature type="transmembrane region" description="Helical" evidence="8">
    <location>
        <begin position="307"/>
        <end position="324"/>
    </location>
</feature>
<dbReference type="Pfam" id="PF03169">
    <property type="entry name" value="OPT"/>
    <property type="match status" value="1"/>
</dbReference>
<evidence type="ECO:0000313" key="9">
    <source>
        <dbReference type="EMBL" id="KXN68275.1"/>
    </source>
</evidence>
<keyword evidence="5 8" id="KW-1133">Transmembrane helix</keyword>
<gene>
    <name evidence="9" type="ORF">CONCODRAFT_9504</name>
</gene>
<name>A0A137NZP2_CONC2</name>
<evidence type="ECO:0000256" key="4">
    <source>
        <dbReference type="ARBA" id="ARBA00022692"/>
    </source>
</evidence>
<dbReference type="PANTHER" id="PTHR31645">
    <property type="entry name" value="OLIGOPEPTIDE TRANSPORTER YGL114W-RELATED"/>
    <property type="match status" value="1"/>
</dbReference>
<evidence type="ECO:0000256" key="1">
    <source>
        <dbReference type="ARBA" id="ARBA00004141"/>
    </source>
</evidence>
<protein>
    <submittedName>
        <fullName evidence="9">OPT superfamily oligopeptide transporter</fullName>
    </submittedName>
</protein>
<evidence type="ECO:0000256" key="6">
    <source>
        <dbReference type="ARBA" id="ARBA00023136"/>
    </source>
</evidence>
<feature type="transmembrane region" description="Helical" evidence="8">
    <location>
        <begin position="158"/>
        <end position="182"/>
    </location>
</feature>
<sequence length="755" mass="83015">MTSSCSRRKSYAMLNEVSPILYDSTSSPRVNYASSSNSSSSEELEIREHNPEDNTFPKLSKFHSDLPDITLRGIVLGLLIGSVLSFTNLYFGLQTGWISMMSLQASLIAFSLGRSLVLNNPNKQAEDSELGRDRRREYKWYNWGTPFGIKENVFIQTCAVATATMPLAGGFVGIIPALNLLTPEETAEYGGTQGIQLTTSKLIIWGLGIAFFGVIFAIPLRKQVIIKEKLKFPSGTATAQMIRVLHEDNKEKNSTSGSHQEQQRQEESSKVKQQREETKIHWDTLLSTFGISSAVTVLANIFPILNVIPIFNFIVPSASAWGWFLSPTLSYVGQGIIMGVPTTLSMLLGAFVGWGILGPIAKSSGWADGPINDWKTGAKGWILWISLGVMISESLINLGILTYKEVKNLVVKSNLLGYSELNKDLSSDNNDSSENEEPIIPNWLLITGLVLSFLLCLVSIKYLFHNIPLSSILISILLGCLLSILAVRSLGETDLNPVSGIGKVSQIVFGGLLPGNIVANLVAGGIAEAGAQQAGDMMQDLQTGHLLHSSPRAQFIGQLLGSFVSVFISVFAYQLYNQVYTIPGPEFPVPTAQVWLDMARLVNGEPLPKNSLPFTILFSLIFTLFPIIQEFWPNYTPLHYLPNGIAFAVGIYNPPNFTLPRVLGAVISDLYLKGYFTKFWAYIKHKTGKQDSMCEFRSESGENEMECLNPEHCHAKKGELRSPSFYRVWCTVIASGLVLGEGTMALVVLIVKALF</sequence>
<feature type="compositionally biased region" description="Polar residues" evidence="7">
    <location>
        <begin position="24"/>
        <end position="33"/>
    </location>
</feature>
<feature type="transmembrane region" description="Helical" evidence="8">
    <location>
        <begin position="381"/>
        <end position="403"/>
    </location>
</feature>
<dbReference type="PANTHER" id="PTHR31645:SF0">
    <property type="entry name" value="OLIGOPEPTIDE TRANSPORTER YGL114W-RELATED"/>
    <property type="match status" value="1"/>
</dbReference>
<keyword evidence="6 8" id="KW-0472">Membrane</keyword>
<reference evidence="9 10" key="1">
    <citation type="journal article" date="2015" name="Genome Biol. Evol.">
        <title>Phylogenomic analyses indicate that early fungi evolved digesting cell walls of algal ancestors of land plants.</title>
        <authorList>
            <person name="Chang Y."/>
            <person name="Wang S."/>
            <person name="Sekimoto S."/>
            <person name="Aerts A.L."/>
            <person name="Choi C."/>
            <person name="Clum A."/>
            <person name="LaButti K.M."/>
            <person name="Lindquist E.A."/>
            <person name="Yee Ngan C."/>
            <person name="Ohm R.A."/>
            <person name="Salamov A.A."/>
            <person name="Grigoriev I.V."/>
            <person name="Spatafora J.W."/>
            <person name="Berbee M.L."/>
        </authorList>
    </citation>
    <scope>NUCLEOTIDE SEQUENCE [LARGE SCALE GENOMIC DNA]</scope>
    <source>
        <strain evidence="9 10">NRRL 28638</strain>
    </source>
</reference>
<feature type="transmembrane region" description="Helical" evidence="8">
    <location>
        <begin position="555"/>
        <end position="576"/>
    </location>
</feature>
<feature type="transmembrane region" description="Helical" evidence="8">
    <location>
        <begin position="469"/>
        <end position="487"/>
    </location>
</feature>
<feature type="transmembrane region" description="Helical" evidence="8">
    <location>
        <begin position="97"/>
        <end position="117"/>
    </location>
</feature>
<evidence type="ECO:0000256" key="3">
    <source>
        <dbReference type="ARBA" id="ARBA00022448"/>
    </source>
</evidence>
<dbReference type="AlphaFoldDB" id="A0A137NZP2"/>
<evidence type="ECO:0000256" key="7">
    <source>
        <dbReference type="SAM" id="MobiDB-lite"/>
    </source>
</evidence>
<dbReference type="InterPro" id="IPR004813">
    <property type="entry name" value="OPT"/>
</dbReference>
<feature type="region of interest" description="Disordered" evidence="7">
    <location>
        <begin position="249"/>
        <end position="275"/>
    </location>
</feature>
<feature type="transmembrane region" description="Helical" evidence="8">
    <location>
        <begin position="202"/>
        <end position="220"/>
    </location>
</feature>